<dbReference type="InterPro" id="IPR018756">
    <property type="entry name" value="DUF2314"/>
</dbReference>
<dbReference type="Proteomes" id="UP000184526">
    <property type="component" value="Unassembled WGS sequence"/>
</dbReference>
<feature type="domain" description="DUF2314" evidence="1">
    <location>
        <begin position="327"/>
        <end position="418"/>
    </location>
</feature>
<dbReference type="Pfam" id="PF22789">
    <property type="entry name" value="DUF4026_C"/>
    <property type="match status" value="1"/>
</dbReference>
<dbReference type="InterPro" id="IPR053886">
    <property type="entry name" value="DUF4026_middle"/>
</dbReference>
<evidence type="ECO:0000259" key="2">
    <source>
        <dbReference type="Pfam" id="PF13218"/>
    </source>
</evidence>
<dbReference type="Pfam" id="PF13218">
    <property type="entry name" value="DUF4026_N"/>
    <property type="match status" value="1"/>
</dbReference>
<protein>
    <submittedName>
        <fullName evidence="4">Uncharacterized protein</fullName>
    </submittedName>
</protein>
<dbReference type="RefSeq" id="WP_072831031.1">
    <property type="nucleotide sequence ID" value="NZ_FQXP01000004.1"/>
</dbReference>
<evidence type="ECO:0000313" key="5">
    <source>
        <dbReference type="Proteomes" id="UP000184526"/>
    </source>
</evidence>
<name>A0A1M5VA35_9CLOT</name>
<evidence type="ECO:0000259" key="1">
    <source>
        <dbReference type="Pfam" id="PF10077"/>
    </source>
</evidence>
<accession>A0A1M5VA35</accession>
<dbReference type="Pfam" id="PF10077">
    <property type="entry name" value="DUF2314"/>
    <property type="match status" value="1"/>
</dbReference>
<sequence>MENNELYNLIEDGQINTPSEMGIILREDIETLSYEEILDRLQKSDLFKDVRLLKNDDEIVGSITYEDYKYDIKIYIGGAISAEIDVSSLSSMNGLSEDELCNINKSKVNILTVMRFSTNAAHSYLAQLKILNCISSDYVALIDSSSEKITSGEWMRLTLEDDIEPLNMYLYTIHAVYSEENGLKKYWFHTHGLSRCGCIELEMLEISDESSNHYQALNTLASRFVEEGMIKRKHSIQVGYASSIYLNYTWIPWEEALKEYTKKSFFKKKVDILGGLEDRDNYHRQPSGVLFAVLNNKIEKVTRYNTLFHNNPIFFVTNRESEKMSLSAKKRLNYFKSAFEKELLEKVNGYTFKAGILTDDASDEYDKEHLWFELKEIKDEVLVGKLINDAYRVSTMTNGEIYEIPINMLTDWTIYSEKGTFVPDNIYKYFQ</sequence>
<dbReference type="InterPro" id="IPR025102">
    <property type="entry name" value="DUF4026_N"/>
</dbReference>
<gene>
    <name evidence="4" type="ORF">SAMN02745196_01191</name>
</gene>
<dbReference type="OrthoDB" id="1846902at2"/>
<proteinExistence type="predicted"/>
<feature type="domain" description="DUF4026" evidence="3">
    <location>
        <begin position="173"/>
        <end position="291"/>
    </location>
</feature>
<dbReference type="AlphaFoldDB" id="A0A1M5VA35"/>
<evidence type="ECO:0000259" key="3">
    <source>
        <dbReference type="Pfam" id="PF22789"/>
    </source>
</evidence>
<keyword evidence="5" id="KW-1185">Reference proteome</keyword>
<feature type="domain" description="DUF4026" evidence="2">
    <location>
        <begin position="19"/>
        <end position="165"/>
    </location>
</feature>
<dbReference type="EMBL" id="FQXP01000004">
    <property type="protein sequence ID" value="SHH72085.1"/>
    <property type="molecule type" value="Genomic_DNA"/>
</dbReference>
<evidence type="ECO:0000313" key="4">
    <source>
        <dbReference type="EMBL" id="SHH72085.1"/>
    </source>
</evidence>
<organism evidence="4 5">
    <name type="scientific">Clostridium collagenovorans DSM 3089</name>
    <dbReference type="NCBI Taxonomy" id="1121306"/>
    <lineage>
        <taxon>Bacteria</taxon>
        <taxon>Bacillati</taxon>
        <taxon>Bacillota</taxon>
        <taxon>Clostridia</taxon>
        <taxon>Eubacteriales</taxon>
        <taxon>Clostridiaceae</taxon>
        <taxon>Clostridium</taxon>
    </lineage>
</organism>
<reference evidence="4 5" key="1">
    <citation type="submission" date="2016-11" db="EMBL/GenBank/DDBJ databases">
        <authorList>
            <person name="Jaros S."/>
            <person name="Januszkiewicz K."/>
            <person name="Wedrychowicz H."/>
        </authorList>
    </citation>
    <scope>NUCLEOTIDE SEQUENCE [LARGE SCALE GENOMIC DNA]</scope>
    <source>
        <strain evidence="4 5">DSM 3089</strain>
    </source>
</reference>